<evidence type="ECO:0000256" key="7">
    <source>
        <dbReference type="ARBA" id="ARBA00022989"/>
    </source>
</evidence>
<proteinExistence type="predicted"/>
<dbReference type="PANTHER" id="PTHR43394">
    <property type="entry name" value="ATP-DEPENDENT PERMEASE MDL1, MITOCHONDRIAL"/>
    <property type="match status" value="1"/>
</dbReference>
<keyword evidence="3" id="KW-1003">Cell membrane</keyword>
<dbReference type="Proteomes" id="UP000886111">
    <property type="component" value="Unassembled WGS sequence"/>
</dbReference>
<dbReference type="Pfam" id="PF00005">
    <property type="entry name" value="ABC_tran"/>
    <property type="match status" value="1"/>
</dbReference>
<dbReference type="SUPFAM" id="SSF52540">
    <property type="entry name" value="P-loop containing nucleoside triphosphate hydrolases"/>
    <property type="match status" value="1"/>
</dbReference>
<evidence type="ECO:0000256" key="4">
    <source>
        <dbReference type="ARBA" id="ARBA00022692"/>
    </source>
</evidence>
<sequence>MIAGGIVLIILSSFLRIVGPYVTKLAIDDYIESSNFSKLKILALIYIGVLAVNFLVSYVQAYITQLLGQKVMYDLRSDIFGHLQKLSFRFFDRNPVGRLMTRVTSDVQALNDMFTQGIVSIFGDIFLLAGIVIIMLTMNLRLALLTFTVIPVLFVFTMIFKRKVRAAFRLVRKWLAQINAFVQENITGMSIVQVFNREAKNYEIFKDINWQHTRAYIKMIFYYAVFYPAIELISAIALAIVLWQGGILKSVGLTTYGALVAFIQYAQMFFMPISDLSEKYNVLQSAMASSERIFNLLDTKPEIVSPPQAKWSEPFLGKVEFKNVYFAYNEPDYVLKDVSFLINPGEKIAIVGHTGAGKTSIINLLARHYDIQEGKIYVDDIEVREWDLDRLHKNMAVVLQDVFLFSGSILENVRLHDETISEQQVIEACKEVNAHSFIERLPNGYHTVLNERGAILSMGERQLLSFARALVVDPLLLILDEATANVDTETEILIQQAVYRLMENRTAIIIAHRLSTIQHVDRILVFHKGRLRESGTHQQLLEQQGIYYHLYQLQYKDQALPLGSGAAIN</sequence>
<keyword evidence="7 9" id="KW-1133">Transmembrane helix</keyword>
<accession>A0A7V5H3R2</accession>
<dbReference type="CDD" id="cd18544">
    <property type="entry name" value="ABC_6TM_TmrA_like"/>
    <property type="match status" value="1"/>
</dbReference>
<dbReference type="InterPro" id="IPR003593">
    <property type="entry name" value="AAA+_ATPase"/>
</dbReference>
<dbReference type="EMBL" id="DRTD01000430">
    <property type="protein sequence ID" value="HHE55291.1"/>
    <property type="molecule type" value="Genomic_DNA"/>
</dbReference>
<dbReference type="FunFam" id="1.20.1560.10:FF:000011">
    <property type="entry name" value="Multidrug ABC transporter ATP-binding protein"/>
    <property type="match status" value="1"/>
</dbReference>
<evidence type="ECO:0000256" key="5">
    <source>
        <dbReference type="ARBA" id="ARBA00022741"/>
    </source>
</evidence>
<dbReference type="Gene3D" id="3.40.50.300">
    <property type="entry name" value="P-loop containing nucleotide triphosphate hydrolases"/>
    <property type="match status" value="1"/>
</dbReference>
<evidence type="ECO:0000256" key="2">
    <source>
        <dbReference type="ARBA" id="ARBA00022448"/>
    </source>
</evidence>
<dbReference type="Gene3D" id="1.20.1560.10">
    <property type="entry name" value="ABC transporter type 1, transmembrane domain"/>
    <property type="match status" value="1"/>
</dbReference>
<dbReference type="CDD" id="cd03254">
    <property type="entry name" value="ABCC_Glucan_exporter_like"/>
    <property type="match status" value="1"/>
</dbReference>
<dbReference type="FunFam" id="3.40.50.300:FF:000287">
    <property type="entry name" value="Multidrug ABC transporter ATP-binding protein"/>
    <property type="match status" value="1"/>
</dbReference>
<feature type="transmembrane region" description="Helical" evidence="9">
    <location>
        <begin position="220"/>
        <end position="243"/>
    </location>
</feature>
<feature type="domain" description="ABC transmembrane type-1" evidence="11">
    <location>
        <begin position="3"/>
        <end position="285"/>
    </location>
</feature>
<evidence type="ECO:0000259" key="11">
    <source>
        <dbReference type="PROSITE" id="PS50929"/>
    </source>
</evidence>
<feature type="transmembrane region" description="Helical" evidence="9">
    <location>
        <begin position="44"/>
        <end position="63"/>
    </location>
</feature>
<dbReference type="GO" id="GO:0005886">
    <property type="term" value="C:plasma membrane"/>
    <property type="evidence" value="ECO:0007669"/>
    <property type="project" value="UniProtKB-SubCell"/>
</dbReference>
<keyword evidence="8 9" id="KW-0472">Membrane</keyword>
<dbReference type="InterPro" id="IPR036640">
    <property type="entry name" value="ABC1_TM_sf"/>
</dbReference>
<protein>
    <submittedName>
        <fullName evidence="12">ABC transporter ATP-binding protein</fullName>
    </submittedName>
</protein>
<evidence type="ECO:0000256" key="6">
    <source>
        <dbReference type="ARBA" id="ARBA00022840"/>
    </source>
</evidence>
<dbReference type="SUPFAM" id="SSF90123">
    <property type="entry name" value="ABC transporter transmembrane region"/>
    <property type="match status" value="1"/>
</dbReference>
<evidence type="ECO:0000256" key="1">
    <source>
        <dbReference type="ARBA" id="ARBA00004651"/>
    </source>
</evidence>
<dbReference type="InterPro" id="IPR011527">
    <property type="entry name" value="ABC1_TM_dom"/>
</dbReference>
<dbReference type="InterPro" id="IPR039421">
    <property type="entry name" value="Type_1_exporter"/>
</dbReference>
<dbReference type="PROSITE" id="PS50929">
    <property type="entry name" value="ABC_TM1F"/>
    <property type="match status" value="1"/>
</dbReference>
<dbReference type="Pfam" id="PF00664">
    <property type="entry name" value="ABC_membrane"/>
    <property type="match status" value="1"/>
</dbReference>
<evidence type="ECO:0000256" key="8">
    <source>
        <dbReference type="ARBA" id="ARBA00023136"/>
    </source>
</evidence>
<feature type="domain" description="ABC transporter" evidence="10">
    <location>
        <begin position="319"/>
        <end position="553"/>
    </location>
</feature>
<evidence type="ECO:0000259" key="10">
    <source>
        <dbReference type="PROSITE" id="PS50893"/>
    </source>
</evidence>
<dbReference type="GO" id="GO:0016887">
    <property type="term" value="F:ATP hydrolysis activity"/>
    <property type="evidence" value="ECO:0007669"/>
    <property type="project" value="InterPro"/>
</dbReference>
<gene>
    <name evidence="12" type="ORF">ENL21_05870</name>
</gene>
<feature type="transmembrane region" description="Helical" evidence="9">
    <location>
        <begin position="118"/>
        <end position="136"/>
    </location>
</feature>
<dbReference type="InterPro" id="IPR003439">
    <property type="entry name" value="ABC_transporter-like_ATP-bd"/>
</dbReference>
<comment type="subcellular location">
    <subcellularLocation>
        <location evidence="1">Cell membrane</location>
        <topology evidence="1">Multi-pass membrane protein</topology>
    </subcellularLocation>
</comment>
<evidence type="ECO:0000256" key="3">
    <source>
        <dbReference type="ARBA" id="ARBA00022475"/>
    </source>
</evidence>
<keyword evidence="2" id="KW-0813">Transport</keyword>
<keyword evidence="4 9" id="KW-0812">Transmembrane</keyword>
<dbReference type="GO" id="GO:0005524">
    <property type="term" value="F:ATP binding"/>
    <property type="evidence" value="ECO:0007669"/>
    <property type="project" value="UniProtKB-KW"/>
</dbReference>
<name>A0A7V5H3R2_CALAY</name>
<feature type="transmembrane region" description="Helical" evidence="9">
    <location>
        <begin position="142"/>
        <end position="160"/>
    </location>
</feature>
<keyword evidence="6 12" id="KW-0067">ATP-binding</keyword>
<dbReference type="PANTHER" id="PTHR43394:SF1">
    <property type="entry name" value="ATP-BINDING CASSETTE SUB-FAMILY B MEMBER 10, MITOCHONDRIAL"/>
    <property type="match status" value="1"/>
</dbReference>
<dbReference type="InterPro" id="IPR027417">
    <property type="entry name" value="P-loop_NTPase"/>
</dbReference>
<keyword evidence="5" id="KW-0547">Nucleotide-binding</keyword>
<dbReference type="GO" id="GO:0015421">
    <property type="term" value="F:ABC-type oligopeptide transporter activity"/>
    <property type="evidence" value="ECO:0007669"/>
    <property type="project" value="TreeGrafter"/>
</dbReference>
<organism evidence="12">
    <name type="scientific">Caldithrix abyssi</name>
    <dbReference type="NCBI Taxonomy" id="187145"/>
    <lineage>
        <taxon>Bacteria</taxon>
        <taxon>Pseudomonadati</taxon>
        <taxon>Calditrichota</taxon>
        <taxon>Calditrichia</taxon>
        <taxon>Calditrichales</taxon>
        <taxon>Calditrichaceae</taxon>
        <taxon>Caldithrix</taxon>
    </lineage>
</organism>
<dbReference type="PROSITE" id="PS50893">
    <property type="entry name" value="ABC_TRANSPORTER_2"/>
    <property type="match status" value="1"/>
</dbReference>
<dbReference type="SMART" id="SM00382">
    <property type="entry name" value="AAA"/>
    <property type="match status" value="1"/>
</dbReference>
<comment type="caution">
    <text evidence="12">The sequence shown here is derived from an EMBL/GenBank/DDBJ whole genome shotgun (WGS) entry which is preliminary data.</text>
</comment>
<evidence type="ECO:0000256" key="9">
    <source>
        <dbReference type="SAM" id="Phobius"/>
    </source>
</evidence>
<reference evidence="12" key="1">
    <citation type="journal article" date="2020" name="mSystems">
        <title>Genome- and Community-Level Interaction Insights into Carbon Utilization and Element Cycling Functions of Hydrothermarchaeota in Hydrothermal Sediment.</title>
        <authorList>
            <person name="Zhou Z."/>
            <person name="Liu Y."/>
            <person name="Xu W."/>
            <person name="Pan J."/>
            <person name="Luo Z.H."/>
            <person name="Li M."/>
        </authorList>
    </citation>
    <scope>NUCLEOTIDE SEQUENCE [LARGE SCALE GENOMIC DNA]</scope>
    <source>
        <strain evidence="12">HyVt-76</strain>
    </source>
</reference>
<evidence type="ECO:0000313" key="12">
    <source>
        <dbReference type="EMBL" id="HHE55291.1"/>
    </source>
</evidence>
<dbReference type="AlphaFoldDB" id="A0A7V5H3R2"/>